<dbReference type="Proteomes" id="UP000053244">
    <property type="component" value="Unassembled WGS sequence"/>
</dbReference>
<reference evidence="2 3" key="1">
    <citation type="submission" date="2015-10" db="EMBL/GenBank/DDBJ databases">
        <authorList>
            <person name="Gilbert D.G."/>
        </authorList>
    </citation>
    <scope>NUCLEOTIDE SEQUENCE [LARGE SCALE GENOMIC DNA]</scope>
    <source>
        <strain evidence="2 3">NRRL B-16712</strain>
    </source>
</reference>
<comment type="caution">
    <text evidence="2">The sequence shown here is derived from an EMBL/GenBank/DDBJ whole genome shotgun (WGS) entry which is preliminary data.</text>
</comment>
<accession>A0A0X3V2X6</accession>
<dbReference type="EMBL" id="LLZH01000056">
    <property type="protein sequence ID" value="KUL39131.1"/>
    <property type="molecule type" value="Genomic_DNA"/>
</dbReference>
<name>A0A0X3V2X6_9ACTN</name>
<proteinExistence type="predicted"/>
<organism evidence="2 3">
    <name type="scientific">Actinoplanes awajinensis subsp. mycoplanecinus</name>
    <dbReference type="NCBI Taxonomy" id="135947"/>
    <lineage>
        <taxon>Bacteria</taxon>
        <taxon>Bacillati</taxon>
        <taxon>Actinomycetota</taxon>
        <taxon>Actinomycetes</taxon>
        <taxon>Micromonosporales</taxon>
        <taxon>Micromonosporaceae</taxon>
        <taxon>Actinoplanes</taxon>
    </lineage>
</organism>
<dbReference type="AlphaFoldDB" id="A0A0X3V2X6"/>
<feature type="region of interest" description="Disordered" evidence="1">
    <location>
        <begin position="1"/>
        <end position="26"/>
    </location>
</feature>
<evidence type="ECO:0000313" key="2">
    <source>
        <dbReference type="EMBL" id="KUL39131.1"/>
    </source>
</evidence>
<protein>
    <submittedName>
        <fullName evidence="2">Uncharacterized protein</fullName>
    </submittedName>
</protein>
<evidence type="ECO:0000256" key="1">
    <source>
        <dbReference type="SAM" id="MobiDB-lite"/>
    </source>
</evidence>
<keyword evidence="3" id="KW-1185">Reference proteome</keyword>
<evidence type="ECO:0000313" key="3">
    <source>
        <dbReference type="Proteomes" id="UP000053244"/>
    </source>
</evidence>
<dbReference type="OrthoDB" id="10013584at2"/>
<sequence>MPPPGISGQAGHPDEPPSPKSTTSTKIRLIPWNADRQSGWSHAPSAAPNRLICSQAARVSY</sequence>
<gene>
    <name evidence="2" type="ORF">ADL15_10105</name>
</gene>
<dbReference type="RefSeq" id="WP_067687596.1">
    <property type="nucleotide sequence ID" value="NZ_LLZH01000056.1"/>
</dbReference>